<name>A0A6G1ES82_9ORYZ</name>
<protein>
    <submittedName>
        <fullName evidence="2">Uncharacterized protein</fullName>
    </submittedName>
</protein>
<dbReference type="AlphaFoldDB" id="A0A6G1ES82"/>
<keyword evidence="3" id="KW-1185">Reference proteome</keyword>
<evidence type="ECO:0000313" key="2">
    <source>
        <dbReference type="EMBL" id="KAF0927455.1"/>
    </source>
</evidence>
<proteinExistence type="predicted"/>
<feature type="compositionally biased region" description="Basic residues" evidence="1">
    <location>
        <begin position="15"/>
        <end position="36"/>
    </location>
</feature>
<dbReference type="EMBL" id="SPHZ02000003">
    <property type="protein sequence ID" value="KAF0927455.1"/>
    <property type="molecule type" value="Genomic_DNA"/>
</dbReference>
<organism evidence="2 3">
    <name type="scientific">Oryza meyeriana var. granulata</name>
    <dbReference type="NCBI Taxonomy" id="110450"/>
    <lineage>
        <taxon>Eukaryota</taxon>
        <taxon>Viridiplantae</taxon>
        <taxon>Streptophyta</taxon>
        <taxon>Embryophyta</taxon>
        <taxon>Tracheophyta</taxon>
        <taxon>Spermatophyta</taxon>
        <taxon>Magnoliopsida</taxon>
        <taxon>Liliopsida</taxon>
        <taxon>Poales</taxon>
        <taxon>Poaceae</taxon>
        <taxon>BOP clade</taxon>
        <taxon>Oryzoideae</taxon>
        <taxon>Oryzeae</taxon>
        <taxon>Oryzinae</taxon>
        <taxon>Oryza</taxon>
        <taxon>Oryza meyeriana</taxon>
    </lineage>
</organism>
<gene>
    <name evidence="2" type="ORF">E2562_033534</name>
</gene>
<dbReference type="Proteomes" id="UP000479710">
    <property type="component" value="Unassembled WGS sequence"/>
</dbReference>
<evidence type="ECO:0000256" key="1">
    <source>
        <dbReference type="SAM" id="MobiDB-lite"/>
    </source>
</evidence>
<reference evidence="2 3" key="1">
    <citation type="submission" date="2019-11" db="EMBL/GenBank/DDBJ databases">
        <title>Whole genome sequence of Oryza granulata.</title>
        <authorList>
            <person name="Li W."/>
        </authorList>
    </citation>
    <scope>NUCLEOTIDE SEQUENCE [LARGE SCALE GENOMIC DNA]</scope>
    <source>
        <strain evidence="3">cv. Menghai</strain>
        <tissue evidence="2">Leaf</tissue>
    </source>
</reference>
<sequence>MGRGSRDPGRAVGLGRRRRGGRGRKRSQPWTRRGKRGNAGEVAGGSGGCDLCKFWLSLPIKRRVLFCFLCRFRHWSGNLRRKDWSGIRMPLLIDHSFQGS</sequence>
<accession>A0A6G1ES82</accession>
<comment type="caution">
    <text evidence="2">The sequence shown here is derived from an EMBL/GenBank/DDBJ whole genome shotgun (WGS) entry which is preliminary data.</text>
</comment>
<evidence type="ECO:0000313" key="3">
    <source>
        <dbReference type="Proteomes" id="UP000479710"/>
    </source>
</evidence>
<feature type="region of interest" description="Disordered" evidence="1">
    <location>
        <begin position="1"/>
        <end position="47"/>
    </location>
</feature>